<keyword evidence="1" id="KW-1133">Transmembrane helix</keyword>
<protein>
    <submittedName>
        <fullName evidence="3">Transmembrane protein 222-like</fullName>
    </submittedName>
</protein>
<gene>
    <name evidence="3" type="primary">LOC116307749</name>
</gene>
<dbReference type="PANTHER" id="PTHR20921">
    <property type="entry name" value="TRANSMEMBRANE PROTEIN 222"/>
    <property type="match status" value="1"/>
</dbReference>
<dbReference type="FunCoup" id="A0A6P8J7Y9">
    <property type="interactions" value="265"/>
</dbReference>
<dbReference type="PANTHER" id="PTHR20921:SF0">
    <property type="entry name" value="TRANSMEMBRANE PROTEIN 222"/>
    <property type="match status" value="1"/>
</dbReference>
<sequence>MADNLEANIMDNENGLPRIDRARSRYPFCVVWTPIPLLTWMFPFIGHMGICMSSGVIRDFAGPYYVSEDCMAFGRPTRYWRLNPSKVTSATNSWDTSVSTASDEYKHRMHNLCCDNCHSHVAMALNTMGYDGSSSWNMFKLALYMLIFGKFVSFGGALKTWLPFIIILTTIILLVVLL</sequence>
<organism evidence="2 3">
    <name type="scientific">Actinia tenebrosa</name>
    <name type="common">Australian red waratah sea anemone</name>
    <dbReference type="NCBI Taxonomy" id="6105"/>
    <lineage>
        <taxon>Eukaryota</taxon>
        <taxon>Metazoa</taxon>
        <taxon>Cnidaria</taxon>
        <taxon>Anthozoa</taxon>
        <taxon>Hexacorallia</taxon>
        <taxon>Actiniaria</taxon>
        <taxon>Actiniidae</taxon>
        <taxon>Actinia</taxon>
    </lineage>
</organism>
<feature type="transmembrane region" description="Helical" evidence="1">
    <location>
        <begin position="161"/>
        <end position="177"/>
    </location>
</feature>
<name>A0A6P8J7Y9_ACTTE</name>
<accession>A0A6P8J7Y9</accession>
<dbReference type="AlphaFoldDB" id="A0A6P8J7Y9"/>
<reference evidence="3" key="1">
    <citation type="submission" date="2025-08" db="UniProtKB">
        <authorList>
            <consortium name="RefSeq"/>
        </authorList>
    </citation>
    <scope>IDENTIFICATION</scope>
    <source>
        <tissue evidence="3">Tentacle</tissue>
    </source>
</reference>
<evidence type="ECO:0000313" key="3">
    <source>
        <dbReference type="RefSeq" id="XP_031573908.1"/>
    </source>
</evidence>
<evidence type="ECO:0000313" key="2">
    <source>
        <dbReference type="Proteomes" id="UP000515163"/>
    </source>
</evidence>
<dbReference type="RefSeq" id="XP_031573908.1">
    <property type="nucleotide sequence ID" value="XM_031718048.1"/>
</dbReference>
<dbReference type="Proteomes" id="UP000515163">
    <property type="component" value="Unplaced"/>
</dbReference>
<dbReference type="GeneID" id="116307749"/>
<dbReference type="KEGG" id="aten:116307749"/>
<proteinExistence type="predicted"/>
<dbReference type="InterPro" id="IPR008496">
    <property type="entry name" value="TMEM222/RTE1"/>
</dbReference>
<keyword evidence="2" id="KW-1185">Reference proteome</keyword>
<keyword evidence="1" id="KW-0472">Membrane</keyword>
<evidence type="ECO:0000256" key="1">
    <source>
        <dbReference type="SAM" id="Phobius"/>
    </source>
</evidence>
<dbReference type="InParanoid" id="A0A6P8J7Y9"/>
<dbReference type="OrthoDB" id="267284at2759"/>
<keyword evidence="1" id="KW-0812">Transmembrane</keyword>
<dbReference type="Pfam" id="PF05608">
    <property type="entry name" value="RTE1"/>
    <property type="match status" value="1"/>
</dbReference>